<comment type="caution">
    <text evidence="6">The sequence shown here is derived from an EMBL/GenBank/DDBJ whole genome shotgun (WGS) entry which is preliminary data.</text>
</comment>
<evidence type="ECO:0000313" key="6">
    <source>
        <dbReference type="EMBL" id="CAG7649966.1"/>
    </source>
</evidence>
<gene>
    <name evidence="6" type="primary">tagA_1</name>
    <name evidence="6" type="ORF">PAECIP111802_04602</name>
</gene>
<dbReference type="EC" id="2.4.1.187" evidence="5"/>
<keyword evidence="4 5" id="KW-0961">Cell wall biogenesis/degradation</keyword>
<reference evidence="6 7" key="1">
    <citation type="submission" date="2021-06" db="EMBL/GenBank/DDBJ databases">
        <authorList>
            <person name="Criscuolo A."/>
        </authorList>
    </citation>
    <scope>NUCLEOTIDE SEQUENCE [LARGE SCALE GENOMIC DNA]</scope>
    <source>
        <strain evidence="7">CIP 111802</strain>
    </source>
</reference>
<proteinExistence type="inferred from homology"/>
<comment type="pathway">
    <text evidence="5">Cell wall biogenesis; teichoic acid biosynthesis.</text>
</comment>
<dbReference type="NCBIfam" id="TIGR00696">
    <property type="entry name" value="wecG_tagA_cpsF"/>
    <property type="match status" value="1"/>
</dbReference>
<evidence type="ECO:0000313" key="7">
    <source>
        <dbReference type="Proteomes" id="UP000730618"/>
    </source>
</evidence>
<dbReference type="HAMAP" id="MF_02070">
    <property type="entry name" value="TagA_TarA"/>
    <property type="match status" value="1"/>
</dbReference>
<comment type="similarity">
    <text evidence="5">Belongs to the glycosyltransferase 26 family. TagA/TarA subfamily.</text>
</comment>
<dbReference type="GO" id="GO:0047244">
    <property type="term" value="F:N-acetylglucosaminyldiphosphoundecaprenol N-acetyl-beta-D-mannosaminyltransferase activity"/>
    <property type="evidence" value="ECO:0007669"/>
    <property type="project" value="UniProtKB-EC"/>
</dbReference>
<comment type="catalytic activity">
    <reaction evidence="5">
        <text>UDP-N-acetyl-alpha-D-mannosamine + N-acetyl-alpha-D-glucosaminyl-di-trans,octa-cis-undecaprenyl diphosphate = N-acetyl-beta-D-mannosaminyl-(1-&gt;4)-N-acetyl-alpha-D-glucosaminyl di-trans,octa-cis-undecaprenyl diphosphate + UDP + H(+)</text>
        <dbReference type="Rhea" id="RHEA:16053"/>
        <dbReference type="ChEBI" id="CHEBI:15378"/>
        <dbReference type="ChEBI" id="CHEBI:58223"/>
        <dbReference type="ChEBI" id="CHEBI:62959"/>
        <dbReference type="ChEBI" id="CHEBI:68623"/>
        <dbReference type="ChEBI" id="CHEBI:132210"/>
        <dbReference type="EC" id="2.4.1.187"/>
    </reaction>
</comment>
<evidence type="ECO:0000256" key="3">
    <source>
        <dbReference type="ARBA" id="ARBA00022944"/>
    </source>
</evidence>
<keyword evidence="7" id="KW-1185">Reference proteome</keyword>
<keyword evidence="2 5" id="KW-0808">Transferase</keyword>
<dbReference type="RefSeq" id="WP_218100892.1">
    <property type="nucleotide sequence ID" value="NZ_CAJVCE010000014.1"/>
</dbReference>
<evidence type="ECO:0000256" key="5">
    <source>
        <dbReference type="HAMAP-Rule" id="MF_02070"/>
    </source>
</evidence>
<dbReference type="Proteomes" id="UP000730618">
    <property type="component" value="Unassembled WGS sequence"/>
</dbReference>
<keyword evidence="3 5" id="KW-0777">Teichoic acid biosynthesis</keyword>
<sequence>MNRPSTNIMNVPFSKLTFVETLDHLSEMLEQKNSGSRPYHLITANPEIVMKYQTDSELRTIMDEADLITPDGSGIVLASRWQGDPIAERVTGCDLLTGLLEEGNGRGWSFYFLGADENTSRLAVDKITTQYSRVRIAGRHHGFFPADEEKAIVAEISAARPDVLVVALGAPAAEKWIYRNKQQLNAKLALGVGGSLDIIAGKVKRAPLIWQHLHLEWLHRLLSQPSRWRRQLILPVFAMKTLMEGRRRARS</sequence>
<dbReference type="InterPro" id="IPR034714">
    <property type="entry name" value="TagA_TarA"/>
</dbReference>
<evidence type="ECO:0000256" key="2">
    <source>
        <dbReference type="ARBA" id="ARBA00022679"/>
    </source>
</evidence>
<comment type="function">
    <text evidence="5">Catalyzes the conversion of GlcNAc-PP-undecaprenol into ManNAc-GlcNAc-PP-undecaprenol, the first committed lipid intermediate in the de novo synthesis of teichoic acid.</text>
</comment>
<name>A0ABM8VMJ4_9BACL</name>
<evidence type="ECO:0000256" key="1">
    <source>
        <dbReference type="ARBA" id="ARBA00022676"/>
    </source>
</evidence>
<dbReference type="InterPro" id="IPR004629">
    <property type="entry name" value="WecG_TagA_CpsF"/>
</dbReference>
<protein>
    <recommendedName>
        <fullName evidence="5">N-acetylglucosaminyldiphosphoundecaprenol N-acetyl-beta-D-mannosaminyltransferase</fullName>
        <ecNumber evidence="5">2.4.1.187</ecNumber>
    </recommendedName>
    <alternativeName>
        <fullName evidence="5">N-acetylmannosaminyltransferase</fullName>
    </alternativeName>
    <alternativeName>
        <fullName evidence="5">UDP-N-acetylmannosamine transferase</fullName>
    </alternativeName>
    <alternativeName>
        <fullName evidence="5">UDP-N-acetylmannosamine:N-acetylglucosaminyl pyrophosphorylundecaprenol N-acetylmannosaminyltransferase</fullName>
    </alternativeName>
</protein>
<dbReference type="Pfam" id="PF03808">
    <property type="entry name" value="Glyco_tran_WecG"/>
    <property type="match status" value="1"/>
</dbReference>
<accession>A0ABM8VMJ4</accession>
<dbReference type="CDD" id="cd06533">
    <property type="entry name" value="Glyco_transf_WecG_TagA"/>
    <property type="match status" value="1"/>
</dbReference>
<dbReference type="EMBL" id="CAJVCE010000014">
    <property type="protein sequence ID" value="CAG7649966.1"/>
    <property type="molecule type" value="Genomic_DNA"/>
</dbReference>
<keyword evidence="1 5" id="KW-0328">Glycosyltransferase</keyword>
<dbReference type="PANTHER" id="PTHR34136">
    <property type="match status" value="1"/>
</dbReference>
<evidence type="ECO:0000256" key="4">
    <source>
        <dbReference type="ARBA" id="ARBA00023316"/>
    </source>
</evidence>
<organism evidence="6 7">
    <name type="scientific">Paenibacillus allorhizosphaerae</name>
    <dbReference type="NCBI Taxonomy" id="2849866"/>
    <lineage>
        <taxon>Bacteria</taxon>
        <taxon>Bacillati</taxon>
        <taxon>Bacillota</taxon>
        <taxon>Bacilli</taxon>
        <taxon>Bacillales</taxon>
        <taxon>Paenibacillaceae</taxon>
        <taxon>Paenibacillus</taxon>
    </lineage>
</organism>
<dbReference type="PANTHER" id="PTHR34136:SF1">
    <property type="entry name" value="UDP-N-ACETYL-D-MANNOSAMINURONIC ACID TRANSFERASE"/>
    <property type="match status" value="1"/>
</dbReference>